<name>A0AAQ3UBU9_PASNO</name>
<dbReference type="Gene3D" id="3.30.70.270">
    <property type="match status" value="2"/>
</dbReference>
<dbReference type="AlphaFoldDB" id="A0AAQ3UBU9"/>
<dbReference type="FunFam" id="3.30.70.270:FF:000020">
    <property type="entry name" value="Transposon Tf2-6 polyprotein-like Protein"/>
    <property type="match status" value="1"/>
</dbReference>
<dbReference type="InterPro" id="IPR000477">
    <property type="entry name" value="RT_dom"/>
</dbReference>
<evidence type="ECO:0000259" key="2">
    <source>
        <dbReference type="Pfam" id="PF17919"/>
    </source>
</evidence>
<dbReference type="Pfam" id="PF17919">
    <property type="entry name" value="RT_RNaseH_2"/>
    <property type="match status" value="1"/>
</dbReference>
<evidence type="ECO:0008006" key="5">
    <source>
        <dbReference type="Google" id="ProtNLM"/>
    </source>
</evidence>
<keyword evidence="4" id="KW-1185">Reference proteome</keyword>
<dbReference type="InterPro" id="IPR043128">
    <property type="entry name" value="Rev_trsase/Diguanyl_cyclase"/>
</dbReference>
<dbReference type="SUPFAM" id="SSF56672">
    <property type="entry name" value="DNA/RNA polymerases"/>
    <property type="match status" value="1"/>
</dbReference>
<dbReference type="PANTHER" id="PTHR24559">
    <property type="entry name" value="TRANSPOSON TY3-I GAG-POL POLYPROTEIN"/>
    <property type="match status" value="1"/>
</dbReference>
<feature type="domain" description="Reverse transcriptase/retrotransposon-derived protein RNase H-like" evidence="2">
    <location>
        <begin position="285"/>
        <end position="331"/>
    </location>
</feature>
<protein>
    <recommendedName>
        <fullName evidence="5">Reverse transcriptase domain-containing protein</fullName>
    </recommendedName>
</protein>
<evidence type="ECO:0000313" key="4">
    <source>
        <dbReference type="Proteomes" id="UP001341281"/>
    </source>
</evidence>
<dbReference type="InterPro" id="IPR041577">
    <property type="entry name" value="RT_RNaseH_2"/>
</dbReference>
<evidence type="ECO:0000313" key="3">
    <source>
        <dbReference type="EMBL" id="WVZ88594.1"/>
    </source>
</evidence>
<dbReference type="Gene3D" id="3.10.10.10">
    <property type="entry name" value="HIV Type 1 Reverse Transcriptase, subunit A, domain 1"/>
    <property type="match status" value="1"/>
</dbReference>
<dbReference type="CDD" id="cd01647">
    <property type="entry name" value="RT_LTR"/>
    <property type="match status" value="1"/>
</dbReference>
<dbReference type="EMBL" id="CP144752">
    <property type="protein sequence ID" value="WVZ88594.1"/>
    <property type="molecule type" value="Genomic_DNA"/>
</dbReference>
<sequence>MQDRPLFEYFQSQLTVAEVIDGVYTKESITSLDTSACVAEGKGSRETRGYEFDFYVKQIDELLEKGFIRKSTLPWASPVLLIEKKDGTLRMCVDYRGLNVITLKNKYPLPRIEDLFDQLKGVCVFSKIDLRCGYHQLRIRHSDIPKTAFISRYGLYKYTVMSFVCSWNILDKFVVIFIDDILIYSMTYSMTEEKHEEHLRLVLQKLREHKLYAKFSECDFWIEEVKFLSHVISNGELLLIRVPEDVKDIRSFLGLAGYYRRFIEGFYKIAKLMINLLEKNIKFKWTLACQKAFEELKKRLTTVPVLTFPDMYKTFSVYCDASRLGLGCVLIMQ</sequence>
<dbReference type="InterPro" id="IPR043502">
    <property type="entry name" value="DNA/RNA_pol_sf"/>
</dbReference>
<organism evidence="3 4">
    <name type="scientific">Paspalum notatum var. saurae</name>
    <dbReference type="NCBI Taxonomy" id="547442"/>
    <lineage>
        <taxon>Eukaryota</taxon>
        <taxon>Viridiplantae</taxon>
        <taxon>Streptophyta</taxon>
        <taxon>Embryophyta</taxon>
        <taxon>Tracheophyta</taxon>
        <taxon>Spermatophyta</taxon>
        <taxon>Magnoliopsida</taxon>
        <taxon>Liliopsida</taxon>
        <taxon>Poales</taxon>
        <taxon>Poaceae</taxon>
        <taxon>PACMAD clade</taxon>
        <taxon>Panicoideae</taxon>
        <taxon>Andropogonodae</taxon>
        <taxon>Paspaleae</taxon>
        <taxon>Paspalinae</taxon>
        <taxon>Paspalum</taxon>
    </lineage>
</organism>
<dbReference type="FunFam" id="3.30.70.270:FF:000003">
    <property type="entry name" value="Transposon Ty3-G Gag-Pol polyprotein"/>
    <property type="match status" value="1"/>
</dbReference>
<accession>A0AAQ3UBU9</accession>
<dbReference type="Proteomes" id="UP001341281">
    <property type="component" value="Chromosome 08"/>
</dbReference>
<dbReference type="Pfam" id="PF00078">
    <property type="entry name" value="RVT_1"/>
    <property type="match status" value="1"/>
</dbReference>
<evidence type="ECO:0000259" key="1">
    <source>
        <dbReference type="Pfam" id="PF00078"/>
    </source>
</evidence>
<proteinExistence type="predicted"/>
<reference evidence="3 4" key="1">
    <citation type="submission" date="2024-02" db="EMBL/GenBank/DDBJ databases">
        <title>High-quality chromosome-scale genome assembly of Pensacola bahiagrass (Paspalum notatum Flugge var. saurae).</title>
        <authorList>
            <person name="Vega J.M."/>
            <person name="Podio M."/>
            <person name="Orjuela J."/>
            <person name="Siena L.A."/>
            <person name="Pessino S.C."/>
            <person name="Combes M.C."/>
            <person name="Mariac C."/>
            <person name="Albertini E."/>
            <person name="Pupilli F."/>
            <person name="Ortiz J.P.A."/>
            <person name="Leblanc O."/>
        </authorList>
    </citation>
    <scope>NUCLEOTIDE SEQUENCE [LARGE SCALE GENOMIC DNA]</scope>
    <source>
        <strain evidence="3">R1</strain>
        <tissue evidence="3">Leaf</tissue>
    </source>
</reference>
<dbReference type="InterPro" id="IPR053134">
    <property type="entry name" value="RNA-dir_DNA_polymerase"/>
</dbReference>
<feature type="domain" description="Reverse transcriptase" evidence="1">
    <location>
        <begin position="82"/>
        <end position="162"/>
    </location>
</feature>
<gene>
    <name evidence="3" type="ORF">U9M48_035095</name>
</gene>
<dbReference type="PANTHER" id="PTHR24559:SF444">
    <property type="entry name" value="REVERSE TRANSCRIPTASE DOMAIN-CONTAINING PROTEIN"/>
    <property type="match status" value="1"/>
</dbReference>